<dbReference type="Proteomes" id="UP001307889">
    <property type="component" value="Chromosome 8"/>
</dbReference>
<evidence type="ECO:0000256" key="5">
    <source>
        <dbReference type="PROSITE-ProRule" id="PRU00134"/>
    </source>
</evidence>
<evidence type="ECO:0000256" key="7">
    <source>
        <dbReference type="SAM" id="MobiDB-lite"/>
    </source>
</evidence>
<evidence type="ECO:0000313" key="11">
    <source>
        <dbReference type="Proteomes" id="UP001307889"/>
    </source>
</evidence>
<dbReference type="Gene3D" id="1.10.220.160">
    <property type="match status" value="1"/>
</dbReference>
<feature type="compositionally biased region" description="Polar residues" evidence="7">
    <location>
        <begin position="16"/>
        <end position="58"/>
    </location>
</feature>
<proteinExistence type="predicted"/>
<evidence type="ECO:0000256" key="1">
    <source>
        <dbReference type="ARBA" id="ARBA00022723"/>
    </source>
</evidence>
<dbReference type="InterPro" id="IPR002893">
    <property type="entry name" value="Znf_MYND"/>
</dbReference>
<protein>
    <submittedName>
        <fullName evidence="10">Zinc finger, MYND-type containing</fullName>
    </submittedName>
</protein>
<feature type="compositionally biased region" description="Low complexity" evidence="7">
    <location>
        <begin position="304"/>
        <end position="317"/>
    </location>
</feature>
<feature type="region of interest" description="Disordered" evidence="7">
    <location>
        <begin position="304"/>
        <end position="333"/>
    </location>
</feature>
<keyword evidence="1" id="KW-0479">Metal-binding</keyword>
<dbReference type="PANTHER" id="PTHR46453:SF4">
    <property type="entry name" value="PHD FINGER PROTEIN 24"/>
    <property type="match status" value="1"/>
</dbReference>
<dbReference type="PROSITE" id="PS50865">
    <property type="entry name" value="ZF_MYND_2"/>
    <property type="match status" value="1"/>
</dbReference>
<dbReference type="PROSITE" id="PS50950">
    <property type="entry name" value="ZF_THAP"/>
    <property type="match status" value="1"/>
</dbReference>
<dbReference type="EMBL" id="AP028916">
    <property type="protein sequence ID" value="BES97898.1"/>
    <property type="molecule type" value="Genomic_DNA"/>
</dbReference>
<feature type="region of interest" description="Disordered" evidence="7">
    <location>
        <begin position="1069"/>
        <end position="1124"/>
    </location>
</feature>
<keyword evidence="11" id="KW-1185">Reference proteome</keyword>
<feature type="compositionally biased region" description="Polar residues" evidence="7">
    <location>
        <begin position="318"/>
        <end position="329"/>
    </location>
</feature>
<name>A0ABN7B0Y7_9HEMI</name>
<feature type="compositionally biased region" description="Low complexity" evidence="7">
    <location>
        <begin position="499"/>
        <end position="510"/>
    </location>
</feature>
<dbReference type="SUPFAM" id="SSF144232">
    <property type="entry name" value="HIT/MYND zinc finger-like"/>
    <property type="match status" value="1"/>
</dbReference>
<feature type="compositionally biased region" description="Low complexity" evidence="7">
    <location>
        <begin position="543"/>
        <end position="555"/>
    </location>
</feature>
<keyword evidence="4 6" id="KW-0238">DNA-binding</keyword>
<dbReference type="InterPro" id="IPR006612">
    <property type="entry name" value="THAP_Znf"/>
</dbReference>
<gene>
    <name evidence="10" type="ORF">NTJ_10712</name>
</gene>
<feature type="compositionally biased region" description="Low complexity" evidence="7">
    <location>
        <begin position="591"/>
        <end position="603"/>
    </location>
</feature>
<dbReference type="PANTHER" id="PTHR46453">
    <property type="entry name" value="PROTEIN KINASE C-BINDING PROTEIN 1"/>
    <property type="match status" value="1"/>
</dbReference>
<organism evidence="10 11">
    <name type="scientific">Nesidiocoris tenuis</name>
    <dbReference type="NCBI Taxonomy" id="355587"/>
    <lineage>
        <taxon>Eukaryota</taxon>
        <taxon>Metazoa</taxon>
        <taxon>Ecdysozoa</taxon>
        <taxon>Arthropoda</taxon>
        <taxon>Hexapoda</taxon>
        <taxon>Insecta</taxon>
        <taxon>Pterygota</taxon>
        <taxon>Neoptera</taxon>
        <taxon>Paraneoptera</taxon>
        <taxon>Hemiptera</taxon>
        <taxon>Heteroptera</taxon>
        <taxon>Panheteroptera</taxon>
        <taxon>Cimicomorpha</taxon>
        <taxon>Miridae</taxon>
        <taxon>Dicyphina</taxon>
        <taxon>Nesidiocoris</taxon>
    </lineage>
</organism>
<feature type="compositionally biased region" description="Polar residues" evidence="7">
    <location>
        <begin position="365"/>
        <end position="394"/>
    </location>
</feature>
<feature type="domain" description="THAP-type" evidence="9">
    <location>
        <begin position="220"/>
        <end position="302"/>
    </location>
</feature>
<keyword evidence="2 5" id="KW-0863">Zinc-finger</keyword>
<keyword evidence="3" id="KW-0862">Zinc</keyword>
<dbReference type="Pfam" id="PF24324">
    <property type="entry name" value="MYND_ZMYND11_ZMYD8"/>
    <property type="match status" value="1"/>
</dbReference>
<evidence type="ECO:0000313" key="10">
    <source>
        <dbReference type="EMBL" id="BES97898.1"/>
    </source>
</evidence>
<feature type="region of interest" description="Disordered" evidence="7">
    <location>
        <begin position="1"/>
        <end position="190"/>
    </location>
</feature>
<dbReference type="SUPFAM" id="SSF57716">
    <property type="entry name" value="Glucocorticoid receptor-like (DNA-binding domain)"/>
    <property type="match status" value="1"/>
</dbReference>
<feature type="compositionally biased region" description="Pro residues" evidence="7">
    <location>
        <begin position="116"/>
        <end position="125"/>
    </location>
</feature>
<feature type="compositionally biased region" description="Polar residues" evidence="7">
    <location>
        <begin position="154"/>
        <end position="167"/>
    </location>
</feature>
<dbReference type="PROSITE" id="PS01360">
    <property type="entry name" value="ZF_MYND_1"/>
    <property type="match status" value="1"/>
</dbReference>
<dbReference type="Pfam" id="PF05485">
    <property type="entry name" value="THAP"/>
    <property type="match status" value="1"/>
</dbReference>
<evidence type="ECO:0000259" key="9">
    <source>
        <dbReference type="PROSITE" id="PS50950"/>
    </source>
</evidence>
<feature type="compositionally biased region" description="Polar residues" evidence="7">
    <location>
        <begin position="66"/>
        <end position="95"/>
    </location>
</feature>
<sequence>MGQMSTEDPPVKSHDSSQNVPSETPSADSTSQTNVSEESTISDGTSATEESNSPSVQDGETPLVNAASSPALNATPQPDSQSQSDGTSVEPNQADTVPACAPSIERPKNESFPESPKVPSPPNSPPQTLVLDVAPEQPSSSSPSLKSDTAVVENENTSATSLLSHANDSCEESPMPPTEPTRPFGTGKKSMKRTIPTVMAGSRPRCSVPPSHHLVGHVNVSKECAVPNCSNTDDTGKRFYRSPVDLHDRLAWLQAMGVRSLKAIRFFVCEDHFPRGGQTMAYVNGKYLSRDGLLSTIIPSLNMPSSNISSPKNASSPQHQQKPVSTPNALQKRVVKKLSARKSEGIRRRASSTFQQSLITETLKSETAVSPSANLSSPTNMNRSTSPPSNTNASQQQQTQTKDVLALLNGNIAKLIAYVQPTIRTVGVSAVEENCDSRASASGSEKTKTGDIPQAPKKTELASTAVEPTPTSVDAGNLSCRAVDPPGVTKSSEIPETPSGESQSSVAEASSDSKSDRPQTSEAKSAEGPWSGNVDKLIDDWKSSISSEASPAKSKYNTRRSKEPNSTGRFNFRFPKNEYVSDISSDESEEALSGWEESSSSWASEDDSFGYNRRRRTKRHGDQQKSSDSSKRPKVGVESLGNTTATDVNSVVKVDARTESVTDATASVRNGVKTCGKAGTAADSKADAKSDKADIDYGVSMDETVATVRVGDREFSYKKVRCPEDEDRPKQTYAQRYFVVSESDDSPDWNKSPPPMPPSLDSLMKGMHSFFDDFISKMEDMHLAFKQQFSGKKDVITLANDWFLMLIDRLNMFPSVIVSELARIVETSRQFFSNEAQKVIRDNKKTRWCSGCWEPAKFHCCFHAAYCSSKCQTKDWKKHKATCSQKQCSLDDPNLRMNQVVTQKLRNLNNGAITISDLERFLEAEKTAKASPVKPVINQFRPLLPKIVSKPLNSVTKPYSPATKSSITIKNNIMQQYTAKAAVPKPIFTAKPTAALTPPDSANDDELTPNYEAESLDDICVVEPDPLAGSQSESNTDGEESCAVNVTRRNLKRRKPVDIELSKKFARHLNTNRTETGDNSDDSSGSLSFTPHFLEGFGSSQQDTPPSEPIGRSAKSPGSANTSQSLSNLKVQQFINSIGLRPCGPGKLSLSGSTGVKPILVKMIPLPSGETQLVQMDESEVNSNPKLLTMAAGWVPPHSVSQSVKSSGSVVISTKPKQLFMVETGNTTTAPVKPNTPLRPAVRVQFPKQSPTPRNRKKALSPAAMPNLTPIVKKDSGSVRIIDDPTLERILNSDNLLMNAFESSFYKNTRILVLMPRNKHCCFGDCNRDNRPGRPGYRPDARFFPFPKPCQEYRYCISEWSPAEEELHIKNCKLCKFCQTWMVSCKRNDAKFQSLRGVTSSTYICSDHFDDGYPTTHSVPISRKPYVLNVNRCARTGRILFVDDPLPKDAGSDLGPTLNLESCDHPIVKVENGLEVPESLMDEMMDPLASDDCSHQRTSGNLANGDELTTTNYKAESLDGICVIEPDPLAGTPSESNIDDEHNYAVKFTFNLTCPILKRLRPVNTELSRKIARALNTNSSRTGCN</sequence>
<feature type="domain" description="MYND-type" evidence="8">
    <location>
        <begin position="849"/>
        <end position="883"/>
    </location>
</feature>
<dbReference type="SMART" id="SM00980">
    <property type="entry name" value="THAP"/>
    <property type="match status" value="2"/>
</dbReference>
<evidence type="ECO:0000256" key="3">
    <source>
        <dbReference type="ARBA" id="ARBA00022833"/>
    </source>
</evidence>
<feature type="region of interest" description="Disordered" evidence="7">
    <location>
        <begin position="1024"/>
        <end position="1047"/>
    </location>
</feature>
<feature type="compositionally biased region" description="Basic and acidic residues" evidence="7">
    <location>
        <begin position="620"/>
        <end position="631"/>
    </location>
</feature>
<evidence type="ECO:0000256" key="4">
    <source>
        <dbReference type="ARBA" id="ARBA00023125"/>
    </source>
</evidence>
<evidence type="ECO:0000256" key="2">
    <source>
        <dbReference type="ARBA" id="ARBA00022771"/>
    </source>
</evidence>
<feature type="region of interest" description="Disordered" evidence="7">
    <location>
        <begin position="437"/>
        <end position="654"/>
    </location>
</feature>
<dbReference type="Gene3D" id="6.10.140.2220">
    <property type="match status" value="1"/>
</dbReference>
<reference evidence="10 11" key="1">
    <citation type="submission" date="2023-09" db="EMBL/GenBank/DDBJ databases">
        <title>Nesidiocoris tenuis whole genome shotgun sequence.</title>
        <authorList>
            <person name="Shibata T."/>
            <person name="Shimoda M."/>
            <person name="Kobayashi T."/>
            <person name="Uehara T."/>
        </authorList>
    </citation>
    <scope>NUCLEOTIDE SEQUENCE [LARGE SCALE GENOMIC DNA]</scope>
    <source>
        <strain evidence="10 11">Japan</strain>
    </source>
</reference>
<accession>A0ABN7B0Y7</accession>
<evidence type="ECO:0000259" key="8">
    <source>
        <dbReference type="PROSITE" id="PS50865"/>
    </source>
</evidence>
<feature type="region of interest" description="Disordered" evidence="7">
    <location>
        <begin position="365"/>
        <end position="400"/>
    </location>
</feature>
<feature type="compositionally biased region" description="Polar residues" evidence="7">
    <location>
        <begin position="640"/>
        <end position="649"/>
    </location>
</feature>
<evidence type="ECO:0000256" key="6">
    <source>
        <dbReference type="PROSITE-ProRule" id="PRU00309"/>
    </source>
</evidence>
<dbReference type="InterPro" id="IPR057053">
    <property type="entry name" value="MYND_ZMYND11_ZMYD8"/>
</dbReference>